<accession>A0A5N6GRB5</accession>
<gene>
    <name evidence="1" type="ORF">BDV35DRAFT_364320</name>
</gene>
<dbReference type="Proteomes" id="UP000325434">
    <property type="component" value="Unassembled WGS sequence"/>
</dbReference>
<reference evidence="1" key="1">
    <citation type="submission" date="2019-04" db="EMBL/GenBank/DDBJ databases">
        <title>Friends and foes A comparative genomics study of 23 Aspergillus species from section Flavi.</title>
        <authorList>
            <consortium name="DOE Joint Genome Institute"/>
            <person name="Kjaerbolling I."/>
            <person name="Vesth T."/>
            <person name="Frisvad J.C."/>
            <person name="Nybo J.L."/>
            <person name="Theobald S."/>
            <person name="Kildgaard S."/>
            <person name="Isbrandt T."/>
            <person name="Kuo A."/>
            <person name="Sato A."/>
            <person name="Lyhne E.K."/>
            <person name="Kogle M.E."/>
            <person name="Wiebenga A."/>
            <person name="Kun R.S."/>
            <person name="Lubbers R.J."/>
            <person name="Makela M.R."/>
            <person name="Barry K."/>
            <person name="Chovatia M."/>
            <person name="Clum A."/>
            <person name="Daum C."/>
            <person name="Haridas S."/>
            <person name="He G."/>
            <person name="LaButti K."/>
            <person name="Lipzen A."/>
            <person name="Mondo S."/>
            <person name="Riley R."/>
            <person name="Salamov A."/>
            <person name="Simmons B.A."/>
            <person name="Magnuson J.K."/>
            <person name="Henrissat B."/>
            <person name="Mortensen U.H."/>
            <person name="Larsen T.O."/>
            <person name="Devries R.P."/>
            <person name="Grigoriev I.V."/>
            <person name="Machida M."/>
            <person name="Baker S.E."/>
            <person name="Andersen M.R."/>
        </authorList>
    </citation>
    <scope>NUCLEOTIDE SEQUENCE [LARGE SCALE GENOMIC DNA]</scope>
    <source>
        <strain evidence="1">CBS 121.62</strain>
    </source>
</reference>
<dbReference type="AlphaFoldDB" id="A0A5N6GRB5"/>
<proteinExistence type="predicted"/>
<organism evidence="1">
    <name type="scientific">Aspergillus flavus</name>
    <dbReference type="NCBI Taxonomy" id="5059"/>
    <lineage>
        <taxon>Eukaryota</taxon>
        <taxon>Fungi</taxon>
        <taxon>Dikarya</taxon>
        <taxon>Ascomycota</taxon>
        <taxon>Pezizomycotina</taxon>
        <taxon>Eurotiomycetes</taxon>
        <taxon>Eurotiomycetidae</taxon>
        <taxon>Eurotiales</taxon>
        <taxon>Aspergillaceae</taxon>
        <taxon>Aspergillus</taxon>
        <taxon>Aspergillus subgen. Circumdati</taxon>
    </lineage>
</organism>
<evidence type="ECO:0000313" key="1">
    <source>
        <dbReference type="EMBL" id="KAB8242973.1"/>
    </source>
</evidence>
<name>A0A5N6GRB5_ASPFL</name>
<protein>
    <submittedName>
        <fullName evidence="1">Uncharacterized protein</fullName>
    </submittedName>
</protein>
<sequence length="57" mass="6439">MFFKASPKTCHASRLLYNGYGKPFSLEAYFYNLISKLSTADCWLSLCLSLREGLGEP</sequence>
<dbReference type="EMBL" id="ML734651">
    <property type="protein sequence ID" value="KAB8242973.1"/>
    <property type="molecule type" value="Genomic_DNA"/>
</dbReference>